<dbReference type="KEGG" id="mnv:MNVI_36640"/>
<evidence type="ECO:0000313" key="3">
    <source>
        <dbReference type="Proteomes" id="UP000466894"/>
    </source>
</evidence>
<protein>
    <submittedName>
        <fullName evidence="2">Uncharacterized protein</fullName>
    </submittedName>
</protein>
<feature type="compositionally biased region" description="Basic and acidic residues" evidence="1">
    <location>
        <begin position="72"/>
        <end position="81"/>
    </location>
</feature>
<evidence type="ECO:0000256" key="1">
    <source>
        <dbReference type="SAM" id="MobiDB-lite"/>
    </source>
</evidence>
<organism evidence="2 3">
    <name type="scientific">Mycobacterium noviomagense</name>
    <dbReference type="NCBI Taxonomy" id="459858"/>
    <lineage>
        <taxon>Bacteria</taxon>
        <taxon>Bacillati</taxon>
        <taxon>Actinomycetota</taxon>
        <taxon>Actinomycetes</taxon>
        <taxon>Mycobacteriales</taxon>
        <taxon>Mycobacteriaceae</taxon>
        <taxon>Mycobacterium</taxon>
    </lineage>
</organism>
<evidence type="ECO:0000313" key="2">
    <source>
        <dbReference type="EMBL" id="BBY08346.1"/>
    </source>
</evidence>
<feature type="region of interest" description="Disordered" evidence="1">
    <location>
        <begin position="57"/>
        <end position="89"/>
    </location>
</feature>
<gene>
    <name evidence="2" type="ORF">MNVI_36640</name>
</gene>
<dbReference type="Proteomes" id="UP000466894">
    <property type="component" value="Chromosome"/>
</dbReference>
<name>A0A7I7PIE6_9MYCO</name>
<proteinExistence type="predicted"/>
<sequence>MDRRVLGADPVCQVAGFLQGTEIGEIGLGAATGCSHLVGDIFCALAIAAVHQHMHAARSERYGHSTAKPRRSSRDQRDATGFHHLPRSR</sequence>
<accession>A0A7I7PIE6</accession>
<reference evidence="2 3" key="1">
    <citation type="journal article" date="2019" name="Emerg. Microbes Infect.">
        <title>Comprehensive subspecies identification of 175 nontuberculous mycobacteria species based on 7547 genomic profiles.</title>
        <authorList>
            <person name="Matsumoto Y."/>
            <person name="Kinjo T."/>
            <person name="Motooka D."/>
            <person name="Nabeya D."/>
            <person name="Jung N."/>
            <person name="Uechi K."/>
            <person name="Horii T."/>
            <person name="Iida T."/>
            <person name="Fujita J."/>
            <person name="Nakamura S."/>
        </authorList>
    </citation>
    <scope>NUCLEOTIDE SEQUENCE [LARGE SCALE GENOMIC DNA]</scope>
    <source>
        <strain evidence="2 3">JCM 16367</strain>
    </source>
</reference>
<dbReference type="EMBL" id="AP022583">
    <property type="protein sequence ID" value="BBY08346.1"/>
    <property type="molecule type" value="Genomic_DNA"/>
</dbReference>
<dbReference type="AlphaFoldDB" id="A0A7I7PIE6"/>